<proteinExistence type="predicted"/>
<feature type="transmembrane region" description="Helical" evidence="1">
    <location>
        <begin position="32"/>
        <end position="52"/>
    </location>
</feature>
<dbReference type="VEuPathDB" id="TriTrypDB:TCDM_10174"/>
<gene>
    <name evidence="2" type="ORF">TCDM_10174</name>
</gene>
<organism evidence="2 3">
    <name type="scientific">Trypanosoma cruzi Dm28c</name>
    <dbReference type="NCBI Taxonomy" id="1416333"/>
    <lineage>
        <taxon>Eukaryota</taxon>
        <taxon>Discoba</taxon>
        <taxon>Euglenozoa</taxon>
        <taxon>Kinetoplastea</taxon>
        <taxon>Metakinetoplastina</taxon>
        <taxon>Trypanosomatida</taxon>
        <taxon>Trypanosomatidae</taxon>
        <taxon>Trypanosoma</taxon>
        <taxon>Schizotrypanum</taxon>
    </lineage>
</organism>
<evidence type="ECO:0000313" key="3">
    <source>
        <dbReference type="Proteomes" id="UP000017861"/>
    </source>
</evidence>
<protein>
    <submittedName>
        <fullName evidence="2">Uncharacterized protein</fullName>
    </submittedName>
</protein>
<keyword evidence="1" id="KW-0812">Transmembrane</keyword>
<sequence>MEGRTVEAHATIFLILFSGKICGQFLEQHGSWVLFLCGSFFHFFSFLCVAVIEDDIFSFSFFHFFFLSFKV</sequence>
<comment type="caution">
    <text evidence="2">The sequence shown here is derived from an EMBL/GenBank/DDBJ whole genome shotgun (WGS) entry which is preliminary data.</text>
</comment>
<reference evidence="2 3" key="1">
    <citation type="journal article" date="2014" name="Genome Announc.">
        <title>Trypanosoma cruzi Clone Dm28c Draft Genome Sequence.</title>
        <authorList>
            <person name="Grisard E.C."/>
            <person name="Teixeira S.M."/>
            <person name="de Almeida L.G."/>
            <person name="Stoco P.H."/>
            <person name="Gerber A.L."/>
            <person name="Talavera-Lopez C."/>
            <person name="Lima O.C."/>
            <person name="Andersson B."/>
            <person name="de Vasconcelos A.T."/>
        </authorList>
    </citation>
    <scope>NUCLEOTIDE SEQUENCE [LARGE SCALE GENOMIC DNA]</scope>
    <source>
        <strain evidence="2 3">Dm28c</strain>
    </source>
</reference>
<evidence type="ECO:0000256" key="1">
    <source>
        <dbReference type="SAM" id="Phobius"/>
    </source>
</evidence>
<evidence type="ECO:0000313" key="2">
    <source>
        <dbReference type="EMBL" id="ESS62181.1"/>
    </source>
</evidence>
<keyword evidence="1" id="KW-1133">Transmembrane helix</keyword>
<dbReference type="EMBL" id="AYLP01000204">
    <property type="protein sequence ID" value="ESS62181.1"/>
    <property type="molecule type" value="Genomic_DNA"/>
</dbReference>
<accession>V5D3Z2</accession>
<dbReference type="Proteomes" id="UP000017861">
    <property type="component" value="Unassembled WGS sequence"/>
</dbReference>
<dbReference type="AlphaFoldDB" id="V5D3Z2"/>
<name>V5D3Z2_TRYCR</name>
<keyword evidence="1" id="KW-0472">Membrane</keyword>